<evidence type="ECO:0000256" key="1">
    <source>
        <dbReference type="SAM" id="MobiDB-lite"/>
    </source>
</evidence>
<protein>
    <submittedName>
        <fullName evidence="2">Uncharacterized protein</fullName>
    </submittedName>
</protein>
<gene>
    <name evidence="2" type="ORF">PGLA1383_LOCUS43923</name>
    <name evidence="3" type="ORF">PGLA2088_LOCUS12818</name>
</gene>
<comment type="caution">
    <text evidence="2">The sequence shown here is derived from an EMBL/GenBank/DDBJ whole genome shotgun (WGS) entry which is preliminary data.</text>
</comment>
<dbReference type="EMBL" id="CAJNNW010015216">
    <property type="protein sequence ID" value="CAE8657458.1"/>
    <property type="molecule type" value="Genomic_DNA"/>
</dbReference>
<evidence type="ECO:0000313" key="2">
    <source>
        <dbReference type="EMBL" id="CAE8627075.1"/>
    </source>
</evidence>
<evidence type="ECO:0000313" key="4">
    <source>
        <dbReference type="Proteomes" id="UP000654075"/>
    </source>
</evidence>
<dbReference type="EMBL" id="CAJNNV010029101">
    <property type="protein sequence ID" value="CAE8627075.1"/>
    <property type="molecule type" value="Genomic_DNA"/>
</dbReference>
<dbReference type="Proteomes" id="UP000626109">
    <property type="component" value="Unassembled WGS sequence"/>
</dbReference>
<keyword evidence="4" id="KW-1185">Reference proteome</keyword>
<proteinExistence type="predicted"/>
<evidence type="ECO:0000313" key="3">
    <source>
        <dbReference type="EMBL" id="CAE8657458.1"/>
    </source>
</evidence>
<name>A0A813GSB1_POLGL</name>
<dbReference type="AlphaFoldDB" id="A0A813GSB1"/>
<accession>A0A813GSB1</accession>
<sequence>PAGSTVHWSPHEASLSRASLNALLGSQEGKLDVTEAMMKAATIGQKARMGEGWEPPGMVSRKIAALLTKSKPPGQALGGYAGQINFNQPAPEPKQQQQSQQQLSPARPLQSSSSAPSIRKKDRTQWASMLPLKKQVDGAFMAQGH</sequence>
<feature type="region of interest" description="Disordered" evidence="1">
    <location>
        <begin position="70"/>
        <end position="145"/>
    </location>
</feature>
<organism evidence="2 4">
    <name type="scientific">Polarella glacialis</name>
    <name type="common">Dinoflagellate</name>
    <dbReference type="NCBI Taxonomy" id="89957"/>
    <lineage>
        <taxon>Eukaryota</taxon>
        <taxon>Sar</taxon>
        <taxon>Alveolata</taxon>
        <taxon>Dinophyceae</taxon>
        <taxon>Suessiales</taxon>
        <taxon>Suessiaceae</taxon>
        <taxon>Polarella</taxon>
    </lineage>
</organism>
<reference evidence="2" key="1">
    <citation type="submission" date="2021-02" db="EMBL/GenBank/DDBJ databases">
        <authorList>
            <person name="Dougan E. K."/>
            <person name="Rhodes N."/>
            <person name="Thang M."/>
            <person name="Chan C."/>
        </authorList>
    </citation>
    <scope>NUCLEOTIDE SEQUENCE</scope>
</reference>
<feature type="compositionally biased region" description="Low complexity" evidence="1">
    <location>
        <begin position="93"/>
        <end position="117"/>
    </location>
</feature>
<feature type="non-terminal residue" evidence="2">
    <location>
        <position position="1"/>
    </location>
</feature>
<dbReference type="Proteomes" id="UP000654075">
    <property type="component" value="Unassembled WGS sequence"/>
</dbReference>